<dbReference type="Proteomes" id="UP000438182">
    <property type="component" value="Unassembled WGS sequence"/>
</dbReference>
<name>A0A6I4P1X5_9MICO</name>
<dbReference type="RefSeq" id="WP_160422428.1">
    <property type="nucleotide sequence ID" value="NZ_WSTA01000002.1"/>
</dbReference>
<feature type="transmembrane region" description="Helical" evidence="6">
    <location>
        <begin position="370"/>
        <end position="387"/>
    </location>
</feature>
<evidence type="ECO:0000256" key="6">
    <source>
        <dbReference type="SAM" id="Phobius"/>
    </source>
</evidence>
<keyword evidence="9" id="KW-1185">Reference proteome</keyword>
<evidence type="ECO:0000256" key="4">
    <source>
        <dbReference type="ARBA" id="ARBA00023136"/>
    </source>
</evidence>
<feature type="region of interest" description="Disordered" evidence="5">
    <location>
        <begin position="438"/>
        <end position="469"/>
    </location>
</feature>
<feature type="transmembrane region" description="Helical" evidence="6">
    <location>
        <begin position="239"/>
        <end position="257"/>
    </location>
</feature>
<dbReference type="InterPro" id="IPR011701">
    <property type="entry name" value="MFS"/>
</dbReference>
<comment type="subcellular location">
    <subcellularLocation>
        <location evidence="1">Cell membrane</location>
        <topology evidence="1">Multi-pass membrane protein</topology>
    </subcellularLocation>
</comment>
<evidence type="ECO:0000313" key="8">
    <source>
        <dbReference type="EMBL" id="MWB97154.1"/>
    </source>
</evidence>
<dbReference type="InterPro" id="IPR036259">
    <property type="entry name" value="MFS_trans_sf"/>
</dbReference>
<feature type="transmembrane region" description="Helical" evidence="6">
    <location>
        <begin position="325"/>
        <end position="349"/>
    </location>
</feature>
<evidence type="ECO:0000313" key="9">
    <source>
        <dbReference type="Proteomes" id="UP000438182"/>
    </source>
</evidence>
<feature type="transmembrane region" description="Helical" evidence="6">
    <location>
        <begin position="116"/>
        <end position="139"/>
    </location>
</feature>
<keyword evidence="3 6" id="KW-1133">Transmembrane helix</keyword>
<dbReference type="InterPro" id="IPR020846">
    <property type="entry name" value="MFS_dom"/>
</dbReference>
<feature type="domain" description="Major facilitator superfamily (MFS) profile" evidence="7">
    <location>
        <begin position="19"/>
        <end position="424"/>
    </location>
</feature>
<feature type="transmembrane region" description="Helical" evidence="6">
    <location>
        <begin position="151"/>
        <end position="173"/>
    </location>
</feature>
<keyword evidence="2 6" id="KW-0812">Transmembrane</keyword>
<comment type="caution">
    <text evidence="8">The sequence shown here is derived from an EMBL/GenBank/DDBJ whole genome shotgun (WGS) entry which is preliminary data.</text>
</comment>
<gene>
    <name evidence="8" type="ORF">GB864_01065</name>
</gene>
<dbReference type="AlphaFoldDB" id="A0A6I4P1X5"/>
<keyword evidence="4 6" id="KW-0472">Membrane</keyword>
<dbReference type="GO" id="GO:0022857">
    <property type="term" value="F:transmembrane transporter activity"/>
    <property type="evidence" value="ECO:0007669"/>
    <property type="project" value="InterPro"/>
</dbReference>
<evidence type="ECO:0000256" key="1">
    <source>
        <dbReference type="ARBA" id="ARBA00004651"/>
    </source>
</evidence>
<feature type="transmembrane region" description="Helical" evidence="6">
    <location>
        <begin position="179"/>
        <end position="199"/>
    </location>
</feature>
<dbReference type="PROSITE" id="PS50850">
    <property type="entry name" value="MFS"/>
    <property type="match status" value="1"/>
</dbReference>
<feature type="transmembrane region" description="Helical" evidence="6">
    <location>
        <begin position="92"/>
        <end position="110"/>
    </location>
</feature>
<dbReference type="Pfam" id="PF07690">
    <property type="entry name" value="MFS_1"/>
    <property type="match status" value="1"/>
</dbReference>
<protein>
    <submittedName>
        <fullName evidence="8">MFS transporter</fullName>
    </submittedName>
</protein>
<reference evidence="8 9" key="1">
    <citation type="submission" date="2019-12" db="EMBL/GenBank/DDBJ databases">
        <authorList>
            <person name="Kim Y.S."/>
        </authorList>
    </citation>
    <scope>NUCLEOTIDE SEQUENCE [LARGE SCALE GENOMIC DNA]</scope>
    <source>
        <strain evidence="8 9">MMS17-SY077</strain>
    </source>
</reference>
<dbReference type="SUPFAM" id="SSF103473">
    <property type="entry name" value="MFS general substrate transporter"/>
    <property type="match status" value="1"/>
</dbReference>
<feature type="transmembrane region" description="Helical" evidence="6">
    <location>
        <begin position="299"/>
        <end position="319"/>
    </location>
</feature>
<dbReference type="GO" id="GO:0005886">
    <property type="term" value="C:plasma membrane"/>
    <property type="evidence" value="ECO:0007669"/>
    <property type="project" value="UniProtKB-SubCell"/>
</dbReference>
<evidence type="ECO:0000259" key="7">
    <source>
        <dbReference type="PROSITE" id="PS50850"/>
    </source>
</evidence>
<sequence>MTEAAPPAAPTAAVKTRVIYQITAVEFVVYAAQIAPMAILMSLKMIELDPAMGKEFALSIATAAGALAQLVCTPIFGHLSDRTVGRFGRRRPWIVGGVLLGSPLIVVAALAGDLVTFTVCWTLANLGYAATLAALYGMIGDRIPDAQRAKASGIFGAGAFAGLIPAIIIATALKSHLVLAFSILPIVAIVVVLALAPFLTDQPVTRAQVGRPDLRSVAASLVFDPRAVPQFAWVWLQRFVVQFGYMLMGSFGLYYLLTRMELDTATATNLSGVTALLVGVLSIVAAAVCGVWAGRRGNYGPFVVTAVLLLAIACLIKAFTAGIVFFFLANALAGFALGCYYAVDLALVLRIVPAAESGRYLGAFVMAKKLPESLAPALAPFLLLIGGNTDPFTGGTGNYLALYLVGGVLVLASLLPLRRITALRAPLPGSSSADAATAAAAAATPTTTPDALAAPAGTAPDERESALSH</sequence>
<dbReference type="PANTHER" id="PTHR23528:SF1">
    <property type="entry name" value="MAJOR FACILITATOR SUPERFAMILY (MFS) PROFILE DOMAIN-CONTAINING PROTEIN"/>
    <property type="match status" value="1"/>
</dbReference>
<feature type="compositionally biased region" description="Low complexity" evidence="5">
    <location>
        <begin position="438"/>
        <end position="459"/>
    </location>
</feature>
<feature type="transmembrane region" description="Helical" evidence="6">
    <location>
        <begin position="399"/>
        <end position="417"/>
    </location>
</feature>
<feature type="transmembrane region" description="Helical" evidence="6">
    <location>
        <begin position="58"/>
        <end position="80"/>
    </location>
</feature>
<feature type="transmembrane region" description="Helical" evidence="6">
    <location>
        <begin position="27"/>
        <end position="46"/>
    </location>
</feature>
<feature type="transmembrane region" description="Helical" evidence="6">
    <location>
        <begin position="269"/>
        <end position="292"/>
    </location>
</feature>
<proteinExistence type="predicted"/>
<dbReference type="PANTHER" id="PTHR23528">
    <property type="match status" value="1"/>
</dbReference>
<dbReference type="EMBL" id="WSTA01000002">
    <property type="protein sequence ID" value="MWB97154.1"/>
    <property type="molecule type" value="Genomic_DNA"/>
</dbReference>
<accession>A0A6I4P1X5</accession>
<organism evidence="8 9">
    <name type="scientific">Agromyces seonyuensis</name>
    <dbReference type="NCBI Taxonomy" id="2662446"/>
    <lineage>
        <taxon>Bacteria</taxon>
        <taxon>Bacillati</taxon>
        <taxon>Actinomycetota</taxon>
        <taxon>Actinomycetes</taxon>
        <taxon>Micrococcales</taxon>
        <taxon>Microbacteriaceae</taxon>
        <taxon>Agromyces</taxon>
    </lineage>
</organism>
<evidence type="ECO:0000256" key="3">
    <source>
        <dbReference type="ARBA" id="ARBA00022989"/>
    </source>
</evidence>
<feature type="compositionally biased region" description="Basic and acidic residues" evidence="5">
    <location>
        <begin position="460"/>
        <end position="469"/>
    </location>
</feature>
<evidence type="ECO:0000256" key="2">
    <source>
        <dbReference type="ARBA" id="ARBA00022692"/>
    </source>
</evidence>
<dbReference type="Gene3D" id="1.20.1250.20">
    <property type="entry name" value="MFS general substrate transporter like domains"/>
    <property type="match status" value="1"/>
</dbReference>
<evidence type="ECO:0000256" key="5">
    <source>
        <dbReference type="SAM" id="MobiDB-lite"/>
    </source>
</evidence>